<dbReference type="FunFam" id="3.40.50.450:FF:000013">
    <property type="entry name" value="Cytokinin riboside 5'-monophosphate phosphoribohydrolase LOG8"/>
    <property type="match status" value="1"/>
</dbReference>
<dbReference type="InterPro" id="IPR031100">
    <property type="entry name" value="LOG_fam"/>
</dbReference>
<dbReference type="EMBL" id="JAWXYG010000003">
    <property type="protein sequence ID" value="KAK4277331.1"/>
    <property type="molecule type" value="Genomic_DNA"/>
</dbReference>
<sequence>MEEGFMKSKFKRVCVFCGSNSGNREVFSGATIELGNELVKRKIDLVYGGGSVGLMGLISQRVYDGGCRVLGIIPKALMPIEISGETVGEVRIVSDMHERKAAMAREADAFIALPGGYGTMEELLEMITWAQLGIHKKPVGLLNVDGYYNCLLALFDNGVEEGFIKPGARNIIISAPTAKELMTKMEHYIPSHEHVAPHENWQMEQLGKYPGQENEE</sequence>
<comment type="catalytic activity">
    <reaction evidence="6 8">
        <text>N(6)-(dimethylallyl)adenosine 5'-phosphate + H2O = N(6)-dimethylallyladenine + D-ribose 5-phosphate</text>
        <dbReference type="Rhea" id="RHEA:48560"/>
        <dbReference type="ChEBI" id="CHEBI:15377"/>
        <dbReference type="ChEBI" id="CHEBI:17660"/>
        <dbReference type="ChEBI" id="CHEBI:57526"/>
        <dbReference type="ChEBI" id="CHEBI:78346"/>
        <dbReference type="EC" id="3.2.2.n1"/>
    </reaction>
</comment>
<evidence type="ECO:0000313" key="9">
    <source>
        <dbReference type="EMBL" id="KAK4277331.1"/>
    </source>
</evidence>
<evidence type="ECO:0000256" key="4">
    <source>
        <dbReference type="ARBA" id="ARBA00022801"/>
    </source>
</evidence>
<name>A0AAE1MVH9_9FABA</name>
<evidence type="ECO:0000313" key="10">
    <source>
        <dbReference type="Proteomes" id="UP001293593"/>
    </source>
</evidence>
<evidence type="ECO:0000256" key="1">
    <source>
        <dbReference type="ARBA" id="ARBA00006763"/>
    </source>
</evidence>
<dbReference type="InterPro" id="IPR005269">
    <property type="entry name" value="LOG"/>
</dbReference>
<keyword evidence="10" id="KW-1185">Reference proteome</keyword>
<dbReference type="PANTHER" id="PTHR31223:SF11">
    <property type="entry name" value="CYTOKININ RIBOSIDE 5'-MONOPHOSPHATE PHOSPHORIBOHYDROLASE LOG8-RELATED"/>
    <property type="match status" value="1"/>
</dbReference>
<dbReference type="NCBIfam" id="TIGR00730">
    <property type="entry name" value="Rossman fold protein, TIGR00730 family"/>
    <property type="match status" value="1"/>
</dbReference>
<evidence type="ECO:0000256" key="6">
    <source>
        <dbReference type="ARBA" id="ARBA00047718"/>
    </source>
</evidence>
<evidence type="ECO:0000256" key="5">
    <source>
        <dbReference type="ARBA" id="ARBA00024884"/>
    </source>
</evidence>
<dbReference type="GO" id="GO:0009691">
    <property type="term" value="P:cytokinin biosynthetic process"/>
    <property type="evidence" value="ECO:0007669"/>
    <property type="project" value="UniProtKB-UniRule"/>
</dbReference>
<evidence type="ECO:0000256" key="3">
    <source>
        <dbReference type="ARBA" id="ARBA00022712"/>
    </source>
</evidence>
<comment type="function">
    <text evidence="5 8">Cytokinin-activating enzyme working in the direct activation pathway. Phosphoribohydrolase that converts inactive cytokinin nucleotides to the biologically active free-base forms.</text>
</comment>
<comment type="caution">
    <text evidence="9">The sequence shown here is derived from an EMBL/GenBank/DDBJ whole genome shotgun (WGS) entry which is preliminary data.</text>
</comment>
<dbReference type="SUPFAM" id="SSF102405">
    <property type="entry name" value="MCP/YpsA-like"/>
    <property type="match status" value="1"/>
</dbReference>
<dbReference type="GO" id="GO:0005634">
    <property type="term" value="C:nucleus"/>
    <property type="evidence" value="ECO:0007669"/>
    <property type="project" value="UniProtKB-ARBA"/>
</dbReference>
<dbReference type="GO" id="GO:0016799">
    <property type="term" value="F:hydrolase activity, hydrolyzing N-glycosyl compounds"/>
    <property type="evidence" value="ECO:0007669"/>
    <property type="project" value="TreeGrafter"/>
</dbReference>
<organism evidence="9 10">
    <name type="scientific">Acacia crassicarpa</name>
    <name type="common">northern wattle</name>
    <dbReference type="NCBI Taxonomy" id="499986"/>
    <lineage>
        <taxon>Eukaryota</taxon>
        <taxon>Viridiplantae</taxon>
        <taxon>Streptophyta</taxon>
        <taxon>Embryophyta</taxon>
        <taxon>Tracheophyta</taxon>
        <taxon>Spermatophyta</taxon>
        <taxon>Magnoliopsida</taxon>
        <taxon>eudicotyledons</taxon>
        <taxon>Gunneridae</taxon>
        <taxon>Pentapetalae</taxon>
        <taxon>rosids</taxon>
        <taxon>fabids</taxon>
        <taxon>Fabales</taxon>
        <taxon>Fabaceae</taxon>
        <taxon>Caesalpinioideae</taxon>
        <taxon>mimosoid clade</taxon>
        <taxon>Acacieae</taxon>
        <taxon>Acacia</taxon>
    </lineage>
</organism>
<dbReference type="Pfam" id="PF03641">
    <property type="entry name" value="Lysine_decarbox"/>
    <property type="match status" value="1"/>
</dbReference>
<comment type="similarity">
    <text evidence="1 8">Belongs to the LOG family.</text>
</comment>
<keyword evidence="4 8" id="KW-0378">Hydrolase</keyword>
<proteinExistence type="inferred from homology"/>
<dbReference type="EC" id="3.2.2.n1" evidence="2 8"/>
<comment type="catalytic activity">
    <reaction evidence="7 8">
        <text>9-ribosyl-trans-zeatin 5'-phosphate + H2O = trans-zeatin + D-ribose 5-phosphate</text>
        <dbReference type="Rhea" id="RHEA:48564"/>
        <dbReference type="ChEBI" id="CHEBI:15377"/>
        <dbReference type="ChEBI" id="CHEBI:16522"/>
        <dbReference type="ChEBI" id="CHEBI:78346"/>
        <dbReference type="ChEBI" id="CHEBI:87947"/>
        <dbReference type="EC" id="3.2.2.n1"/>
    </reaction>
</comment>
<evidence type="ECO:0000256" key="8">
    <source>
        <dbReference type="RuleBase" id="RU363015"/>
    </source>
</evidence>
<evidence type="ECO:0000256" key="2">
    <source>
        <dbReference type="ARBA" id="ARBA00012205"/>
    </source>
</evidence>
<reference evidence="9" key="1">
    <citation type="submission" date="2023-10" db="EMBL/GenBank/DDBJ databases">
        <title>Chromosome-level genome of the transformable northern wattle, Acacia crassicarpa.</title>
        <authorList>
            <person name="Massaro I."/>
            <person name="Sinha N.R."/>
            <person name="Poethig S."/>
            <person name="Leichty A.R."/>
        </authorList>
    </citation>
    <scope>NUCLEOTIDE SEQUENCE</scope>
    <source>
        <strain evidence="9">Acra3RX</strain>
        <tissue evidence="9">Leaf</tissue>
    </source>
</reference>
<dbReference type="Gene3D" id="3.40.50.450">
    <property type="match status" value="1"/>
</dbReference>
<evidence type="ECO:0000256" key="7">
    <source>
        <dbReference type="ARBA" id="ARBA00049153"/>
    </source>
</evidence>
<dbReference type="AlphaFoldDB" id="A0AAE1MVH9"/>
<gene>
    <name evidence="9" type="ORF">QN277_015345</name>
</gene>
<dbReference type="Proteomes" id="UP001293593">
    <property type="component" value="Unassembled WGS sequence"/>
</dbReference>
<dbReference type="GO" id="GO:0005829">
    <property type="term" value="C:cytosol"/>
    <property type="evidence" value="ECO:0007669"/>
    <property type="project" value="TreeGrafter"/>
</dbReference>
<keyword evidence="3 8" id="KW-0203">Cytokinin biosynthesis</keyword>
<dbReference type="PANTHER" id="PTHR31223">
    <property type="entry name" value="LOG FAMILY PROTEIN YJL055W"/>
    <property type="match status" value="1"/>
</dbReference>
<accession>A0AAE1MVH9</accession>
<protein>
    <recommendedName>
        <fullName evidence="2 8">Cytokinin riboside 5'-monophosphate phosphoribohydrolase</fullName>
        <ecNumber evidence="2 8">3.2.2.n1</ecNumber>
    </recommendedName>
</protein>